<reference evidence="3" key="1">
    <citation type="submission" date="2022-03" db="EMBL/GenBank/DDBJ databases">
        <title>Genome Identification and Characterization of new species Bdellovibrio reynosense LBG001 sp. nov. from a Mexico soil sample.</title>
        <authorList>
            <person name="Camilli A."/>
            <person name="Ajao Y."/>
            <person name="Guo X."/>
        </authorList>
    </citation>
    <scope>NUCLEOTIDE SEQUENCE</scope>
    <source>
        <strain evidence="3">LBG001</strain>
    </source>
</reference>
<dbReference type="PANTHER" id="PTHR35146:SF1">
    <property type="entry name" value="UPF0178 PROTEIN YAII"/>
    <property type="match status" value="1"/>
</dbReference>
<dbReference type="Pfam" id="PF02639">
    <property type="entry name" value="DUF188"/>
    <property type="match status" value="1"/>
</dbReference>
<comment type="similarity">
    <text evidence="1 2">Belongs to the UPF0178 family.</text>
</comment>
<gene>
    <name evidence="3" type="ORF">MNR06_06335</name>
</gene>
<dbReference type="HAMAP" id="MF_00489">
    <property type="entry name" value="UPF0178"/>
    <property type="match status" value="1"/>
</dbReference>
<evidence type="ECO:0000313" key="4">
    <source>
        <dbReference type="Proteomes" id="UP000830116"/>
    </source>
</evidence>
<evidence type="ECO:0000313" key="3">
    <source>
        <dbReference type="EMBL" id="UOF02569.1"/>
    </source>
</evidence>
<evidence type="ECO:0000256" key="2">
    <source>
        <dbReference type="HAMAP-Rule" id="MF_00489"/>
    </source>
</evidence>
<sequence length="158" mass="17769">MILVMENKHEIQIFIDADGCPVKEETYKVAARYKIKTYVVANKYLNVPLDPLIEMKVVAGTFDAADDWIAETVTHRDIVITADILLAERCVKKKARALGPKGVEFNEDNIGSAVANRELMQNLRHMGEMRGGPSPMDQKARSQFLGKLDQIIQAQKRV</sequence>
<evidence type="ECO:0000256" key="1">
    <source>
        <dbReference type="ARBA" id="ARBA00008522"/>
    </source>
</evidence>
<dbReference type="PANTHER" id="PTHR35146">
    <property type="entry name" value="UPF0178 PROTEIN YAII"/>
    <property type="match status" value="1"/>
</dbReference>
<protein>
    <recommendedName>
        <fullName evidence="2">UPF0178 protein MNR06_06335</fullName>
    </recommendedName>
</protein>
<name>A0ABY4CCQ5_9BACT</name>
<dbReference type="EMBL" id="CP093442">
    <property type="protein sequence ID" value="UOF02569.1"/>
    <property type="molecule type" value="Genomic_DNA"/>
</dbReference>
<keyword evidence="4" id="KW-1185">Reference proteome</keyword>
<dbReference type="Proteomes" id="UP000830116">
    <property type="component" value="Chromosome"/>
</dbReference>
<dbReference type="InterPro" id="IPR003791">
    <property type="entry name" value="UPF0178"/>
</dbReference>
<accession>A0ABY4CCQ5</accession>
<dbReference type="RefSeq" id="WP_243540228.1">
    <property type="nucleotide sequence ID" value="NZ_CP093442.1"/>
</dbReference>
<dbReference type="NCBIfam" id="NF001095">
    <property type="entry name" value="PRK00124.1"/>
    <property type="match status" value="1"/>
</dbReference>
<dbReference type="CDD" id="cd18720">
    <property type="entry name" value="PIN_YqxD-like"/>
    <property type="match status" value="1"/>
</dbReference>
<proteinExistence type="inferred from homology"/>
<organism evidence="3 4">
    <name type="scientific">Bdellovibrio reynosensis</name>
    <dbReference type="NCBI Taxonomy" id="2835041"/>
    <lineage>
        <taxon>Bacteria</taxon>
        <taxon>Pseudomonadati</taxon>
        <taxon>Bdellovibrionota</taxon>
        <taxon>Bdellovibrionia</taxon>
        <taxon>Bdellovibrionales</taxon>
        <taxon>Pseudobdellovibrionaceae</taxon>
        <taxon>Bdellovibrio</taxon>
    </lineage>
</organism>